<keyword evidence="2" id="KW-0732">Signal</keyword>
<sequence>MGFKSTLGALSLLAGTVYATGPASNWNSTAPTAPTNSSSSTISSSAPRLSLVPVSTSKSGGVNTASRRIVPQKKLNLAWQTPNNDSAVSIGIDMLNKGVALEDIDDVIAVDCTGQASVAVTFNNTEAFNEALTEWSALNDSFVIITNHMGDCDTELERSFFVADSDTLTSFDTNLTIVAQAEKSNLVNTASSTSIDFTSAARTLNKRGISWNNEGLTIAYNYSIPSDQTIVDTDYVTVVVNEAYVNNTVKYSGHAKWELFKGVTEFYLDVNKDIDHYADLDITVKAPWSDTWTWTPALLEYSVIDIPGIISLGPSAGISFGGSISTALAGEITGTFTSAMPNGTIHVDFVDWDSSYSNGWETEYDANFNTTESISLTMKPFIDFTVEFACKLFDGLIDLSTGVKAEPSFPFVTTAALTQSHNTTSGSVTYPNTTSTSNCANGLSEEISFEFDVTAFATKWVSISLYEYKHDLWTGCLDFFRKH</sequence>
<name>A0A9W8YRY1_9PEZI</name>
<dbReference type="Pfam" id="PF22974">
    <property type="entry name" value="DUF7029"/>
    <property type="match status" value="1"/>
</dbReference>
<keyword evidence="5" id="KW-1185">Reference proteome</keyword>
<feature type="domain" description="DUF7029" evidence="3">
    <location>
        <begin position="96"/>
        <end position="193"/>
    </location>
</feature>
<evidence type="ECO:0000313" key="5">
    <source>
        <dbReference type="Proteomes" id="UP001140453"/>
    </source>
</evidence>
<feature type="chain" id="PRO_5040849067" description="DUF7029 domain-containing protein" evidence="2">
    <location>
        <begin position="20"/>
        <end position="483"/>
    </location>
</feature>
<proteinExistence type="predicted"/>
<feature type="compositionally biased region" description="Low complexity" evidence="1">
    <location>
        <begin position="28"/>
        <end position="45"/>
    </location>
</feature>
<comment type="caution">
    <text evidence="4">The sequence shown here is derived from an EMBL/GenBank/DDBJ whole genome shotgun (WGS) entry which is preliminary data.</text>
</comment>
<evidence type="ECO:0000256" key="1">
    <source>
        <dbReference type="SAM" id="MobiDB-lite"/>
    </source>
</evidence>
<organism evidence="4 5">
    <name type="scientific">Gnomoniopsis smithogilvyi</name>
    <dbReference type="NCBI Taxonomy" id="1191159"/>
    <lineage>
        <taxon>Eukaryota</taxon>
        <taxon>Fungi</taxon>
        <taxon>Dikarya</taxon>
        <taxon>Ascomycota</taxon>
        <taxon>Pezizomycotina</taxon>
        <taxon>Sordariomycetes</taxon>
        <taxon>Sordariomycetidae</taxon>
        <taxon>Diaporthales</taxon>
        <taxon>Gnomoniaceae</taxon>
        <taxon>Gnomoniopsis</taxon>
    </lineage>
</organism>
<feature type="signal peptide" evidence="2">
    <location>
        <begin position="1"/>
        <end position="19"/>
    </location>
</feature>
<gene>
    <name evidence="4" type="ORF">N0V93_007047</name>
</gene>
<protein>
    <recommendedName>
        <fullName evidence="3">DUF7029 domain-containing protein</fullName>
    </recommendedName>
</protein>
<evidence type="ECO:0000313" key="4">
    <source>
        <dbReference type="EMBL" id="KAJ4389576.1"/>
    </source>
</evidence>
<evidence type="ECO:0000259" key="3">
    <source>
        <dbReference type="Pfam" id="PF22974"/>
    </source>
</evidence>
<feature type="region of interest" description="Disordered" evidence="1">
    <location>
        <begin position="25"/>
        <end position="45"/>
    </location>
</feature>
<dbReference type="InterPro" id="IPR054293">
    <property type="entry name" value="DUF7029"/>
</dbReference>
<accession>A0A9W8YRY1</accession>
<dbReference type="AlphaFoldDB" id="A0A9W8YRY1"/>
<reference evidence="4" key="1">
    <citation type="submission" date="2022-10" db="EMBL/GenBank/DDBJ databases">
        <title>Tapping the CABI collections for fungal endophytes: first genome assemblies for Collariella, Neodidymelliopsis, Ascochyta clinopodiicola, Didymella pomorum, Didymosphaeria variabile, Neocosmospora piperis and Neocucurbitaria cava.</title>
        <authorList>
            <person name="Hill R."/>
        </authorList>
    </citation>
    <scope>NUCLEOTIDE SEQUENCE</scope>
    <source>
        <strain evidence="4">IMI 355082</strain>
    </source>
</reference>
<dbReference type="EMBL" id="JAPEVB010000004">
    <property type="protein sequence ID" value="KAJ4389576.1"/>
    <property type="molecule type" value="Genomic_DNA"/>
</dbReference>
<dbReference type="Proteomes" id="UP001140453">
    <property type="component" value="Unassembled WGS sequence"/>
</dbReference>
<dbReference type="OrthoDB" id="160645at2759"/>
<evidence type="ECO:0000256" key="2">
    <source>
        <dbReference type="SAM" id="SignalP"/>
    </source>
</evidence>